<protein>
    <recommendedName>
        <fullName evidence="3">Chromophore lyase CpcS/CpeS</fullName>
        <ecNumber evidence="3">4.-.-.-</ecNumber>
    </recommendedName>
</protein>
<evidence type="ECO:0000313" key="4">
    <source>
        <dbReference type="EMBL" id="CDM92417.1"/>
    </source>
</evidence>
<dbReference type="HAMAP" id="MF_01459">
    <property type="entry name" value="Chrphore_lyase_CpxS"/>
    <property type="match status" value="1"/>
</dbReference>
<dbReference type="InterPro" id="IPR018536">
    <property type="entry name" value="CpcS/CpeS"/>
</dbReference>
<keyword evidence="2 3" id="KW-0456">Lyase</keyword>
<proteinExistence type="inferred from homology"/>
<dbReference type="Pfam" id="PF09367">
    <property type="entry name" value="CpeS"/>
    <property type="match status" value="1"/>
</dbReference>
<dbReference type="EMBL" id="FO818640">
    <property type="protein sequence ID" value="CDM92417.1"/>
    <property type="molecule type" value="Genomic_DNA"/>
</dbReference>
<evidence type="ECO:0000256" key="2">
    <source>
        <dbReference type="ARBA" id="ARBA00023239"/>
    </source>
</evidence>
<dbReference type="Gene3D" id="2.40.128.20">
    <property type="match status" value="1"/>
</dbReference>
<evidence type="ECO:0000313" key="5">
    <source>
        <dbReference type="Proteomes" id="UP000032946"/>
    </source>
</evidence>
<dbReference type="AlphaFoldDB" id="A0A9P1NWB6"/>
<dbReference type="EC" id="4.-.-.-" evidence="3"/>
<dbReference type="RefSeq" id="WP_006622212.1">
    <property type="nucleotide sequence ID" value="NZ_FO818640.1"/>
</dbReference>
<reference evidence="4 5" key="1">
    <citation type="submission" date="2014-02" db="EMBL/GenBank/DDBJ databases">
        <authorList>
            <person name="Genoscope - CEA"/>
        </authorList>
    </citation>
    <scope>NUCLEOTIDE SEQUENCE [LARGE SCALE GENOMIC DNA]</scope>
    <source>
        <strain evidence="4 5">PCC 8005</strain>
    </source>
</reference>
<dbReference type="CDD" id="cd16339">
    <property type="entry name" value="CpcS"/>
    <property type="match status" value="1"/>
</dbReference>
<dbReference type="InterPro" id="IPR012674">
    <property type="entry name" value="Calycin"/>
</dbReference>
<organism evidence="4 5">
    <name type="scientific">Limnospira indica PCC 8005</name>
    <dbReference type="NCBI Taxonomy" id="376219"/>
    <lineage>
        <taxon>Bacteria</taxon>
        <taxon>Bacillati</taxon>
        <taxon>Cyanobacteriota</taxon>
        <taxon>Cyanophyceae</taxon>
        <taxon>Oscillatoriophycideae</taxon>
        <taxon>Oscillatoriales</taxon>
        <taxon>Sirenicapillariaceae</taxon>
        <taxon>Limnospira</taxon>
    </lineage>
</organism>
<evidence type="ECO:0000256" key="1">
    <source>
        <dbReference type="ARBA" id="ARBA00010681"/>
    </source>
</evidence>
<dbReference type="Proteomes" id="UP000032946">
    <property type="component" value="Chromosome"/>
</dbReference>
<dbReference type="GO" id="GO:0017006">
    <property type="term" value="P:protein-tetrapyrrole linkage"/>
    <property type="evidence" value="ECO:0007669"/>
    <property type="project" value="UniProtKB-UniRule"/>
</dbReference>
<keyword evidence="5" id="KW-1185">Reference proteome</keyword>
<dbReference type="GO" id="GO:0016829">
    <property type="term" value="F:lyase activity"/>
    <property type="evidence" value="ECO:0007669"/>
    <property type="project" value="UniProtKB-KW"/>
</dbReference>
<name>A0A9P1NWB6_9CYAN</name>
<sequence length="172" mass="19076">MDIVEFFELSAGKWFSQRTVHNLTSGSLEAGKSNLVMEALSPDDAIVIDICSHHGVDTALVAKGLKLTWEGTIESNPDQQRGSAVLVPLVVSDSPLQGKLLQQGGDRQTQLMGRYLMGKDDVLTLWLESDQFKAEERIWYLIPNLRLRTSIVHYSNGLALASFCSEIRMGLK</sequence>
<accession>A0A9P1NWB6</accession>
<comment type="function">
    <text evidence="3">Covalently attaches a chromophore to Cys residue(s) of phycobiliproteins.</text>
</comment>
<comment type="similarity">
    <text evidence="1 3">Belongs to the CpcS/CpeS biliprotein lyase family.</text>
</comment>
<gene>
    <name evidence="3" type="primary">cpcS</name>
    <name evidence="4" type="ORF">ARTHRO_10090</name>
</gene>
<evidence type="ECO:0000256" key="3">
    <source>
        <dbReference type="HAMAP-Rule" id="MF_01459"/>
    </source>
</evidence>